<accession>A0A2M7QDX2</accession>
<comment type="caution">
    <text evidence="6">The sequence shown here is derived from an EMBL/GenBank/DDBJ whole genome shotgun (WGS) entry which is preliminary data.</text>
</comment>
<comment type="similarity">
    <text evidence="4">Belongs to the Cob(I)alamin adenosyltransferase family.</text>
</comment>
<dbReference type="GO" id="GO:0008817">
    <property type="term" value="F:corrinoid adenosyltransferase activity"/>
    <property type="evidence" value="ECO:0007669"/>
    <property type="project" value="UniProtKB-UniRule"/>
</dbReference>
<gene>
    <name evidence="6" type="ORF">COY90_02395</name>
</gene>
<dbReference type="InterPro" id="IPR036451">
    <property type="entry name" value="CblAdoTrfase-like_sf"/>
</dbReference>
<dbReference type="GO" id="GO:0009236">
    <property type="term" value="P:cobalamin biosynthetic process"/>
    <property type="evidence" value="ECO:0007669"/>
    <property type="project" value="UniProtKB-UniRule"/>
</dbReference>
<comment type="pathway">
    <text evidence="4">Cofactor biosynthesis; adenosylcobalamin biosynthesis; adenosylcobalamin from cob(II)yrinate a,c-diamide: step 2/7.</text>
</comment>
<evidence type="ECO:0000259" key="5">
    <source>
        <dbReference type="Pfam" id="PF01923"/>
    </source>
</evidence>
<dbReference type="EC" id="2.5.1.17" evidence="4"/>
<dbReference type="EMBL" id="PFLF01000051">
    <property type="protein sequence ID" value="PIY69117.1"/>
    <property type="molecule type" value="Genomic_DNA"/>
</dbReference>
<dbReference type="PANTHER" id="PTHR12213:SF0">
    <property type="entry name" value="CORRINOID ADENOSYLTRANSFERASE MMAB"/>
    <property type="match status" value="1"/>
</dbReference>
<reference evidence="7" key="1">
    <citation type="submission" date="2017-09" db="EMBL/GenBank/DDBJ databases">
        <title>Depth-based differentiation of microbial function through sediment-hosted aquifers and enrichment of novel symbionts in the deep terrestrial subsurface.</title>
        <authorList>
            <person name="Probst A.J."/>
            <person name="Ladd B."/>
            <person name="Jarett J.K."/>
            <person name="Geller-Mcgrath D.E."/>
            <person name="Sieber C.M.K."/>
            <person name="Emerson J.B."/>
            <person name="Anantharaman K."/>
            <person name="Thomas B.C."/>
            <person name="Malmstrom R."/>
            <person name="Stieglmeier M."/>
            <person name="Klingl A."/>
            <person name="Woyke T."/>
            <person name="Ryan C.M."/>
            <person name="Banfield J.F."/>
        </authorList>
    </citation>
    <scope>NUCLEOTIDE SEQUENCE [LARGE SCALE GENOMIC DNA]</scope>
</reference>
<dbReference type="UniPathway" id="UPA00148">
    <property type="reaction ID" value="UER00233"/>
</dbReference>
<dbReference type="InterPro" id="IPR016030">
    <property type="entry name" value="CblAdoTrfase-like"/>
</dbReference>
<dbReference type="SUPFAM" id="SSF89028">
    <property type="entry name" value="Cobalamin adenosyltransferase-like"/>
    <property type="match status" value="1"/>
</dbReference>
<keyword evidence="4" id="KW-0169">Cobalamin biosynthesis</keyword>
<dbReference type="GO" id="GO:0005524">
    <property type="term" value="F:ATP binding"/>
    <property type="evidence" value="ECO:0007669"/>
    <property type="project" value="UniProtKB-UniRule"/>
</dbReference>
<keyword evidence="2 4" id="KW-0547">Nucleotide-binding</keyword>
<dbReference type="Proteomes" id="UP000230108">
    <property type="component" value="Unassembled WGS sequence"/>
</dbReference>
<name>A0A2M7QDX2_9BACT</name>
<dbReference type="AlphaFoldDB" id="A0A2M7QDX2"/>
<organism evidence="6 7">
    <name type="scientific">Candidatus Roizmanbacteria bacterium CG_4_10_14_0_8_um_filter_39_9</name>
    <dbReference type="NCBI Taxonomy" id="1974829"/>
    <lineage>
        <taxon>Bacteria</taxon>
        <taxon>Candidatus Roizmaniibacteriota</taxon>
    </lineage>
</organism>
<dbReference type="Pfam" id="PF01923">
    <property type="entry name" value="Cob_adeno_trans"/>
    <property type="match status" value="1"/>
</dbReference>
<sequence>MPIYTRTGDDGTTGLCGGKRIFKSDLIVDAYGTLDECTSYLGLVTTKKIEKQDRLLITQIQKDMYAIMGFLAGANLDLHSLGEHIVSFEDKIDASEKKLPRLKNFILPQGAEISVQFHISRTVCRRAERAMITYVRTSKHLFTDHRFLMVVRYINRLSDLLFTLARVYNTREEKIASI</sequence>
<comment type="catalytic activity">
    <reaction evidence="4">
        <text>2 cob(II)alamin + reduced [electron-transfer flavoprotein] + 2 ATP = 2 adenosylcob(III)alamin + 2 triphosphate + oxidized [electron-transfer flavoprotein] + 3 H(+)</text>
        <dbReference type="Rhea" id="RHEA:28671"/>
        <dbReference type="Rhea" id="RHEA-COMP:10685"/>
        <dbReference type="Rhea" id="RHEA-COMP:10686"/>
        <dbReference type="ChEBI" id="CHEBI:15378"/>
        <dbReference type="ChEBI" id="CHEBI:16304"/>
        <dbReference type="ChEBI" id="CHEBI:18036"/>
        <dbReference type="ChEBI" id="CHEBI:18408"/>
        <dbReference type="ChEBI" id="CHEBI:30616"/>
        <dbReference type="ChEBI" id="CHEBI:57692"/>
        <dbReference type="ChEBI" id="CHEBI:58307"/>
        <dbReference type="EC" id="2.5.1.17"/>
    </reaction>
</comment>
<evidence type="ECO:0000256" key="4">
    <source>
        <dbReference type="RuleBase" id="RU366026"/>
    </source>
</evidence>
<keyword evidence="1 4" id="KW-0808">Transferase</keyword>
<dbReference type="Gene3D" id="1.20.1200.10">
    <property type="entry name" value="Cobalamin adenosyltransferase-like"/>
    <property type="match status" value="1"/>
</dbReference>
<comment type="catalytic activity">
    <reaction evidence="4">
        <text>2 cob(II)yrinate a,c diamide + reduced [electron-transfer flavoprotein] + 2 ATP = 2 adenosylcob(III)yrinate a,c-diamide + 2 triphosphate + oxidized [electron-transfer flavoprotein] + 3 H(+)</text>
        <dbReference type="Rhea" id="RHEA:11528"/>
        <dbReference type="Rhea" id="RHEA-COMP:10685"/>
        <dbReference type="Rhea" id="RHEA-COMP:10686"/>
        <dbReference type="ChEBI" id="CHEBI:15378"/>
        <dbReference type="ChEBI" id="CHEBI:18036"/>
        <dbReference type="ChEBI" id="CHEBI:30616"/>
        <dbReference type="ChEBI" id="CHEBI:57692"/>
        <dbReference type="ChEBI" id="CHEBI:58307"/>
        <dbReference type="ChEBI" id="CHEBI:58503"/>
        <dbReference type="ChEBI" id="CHEBI:58537"/>
        <dbReference type="EC" id="2.5.1.17"/>
    </reaction>
</comment>
<dbReference type="NCBIfam" id="TIGR00636">
    <property type="entry name" value="PduO_Nterm"/>
    <property type="match status" value="1"/>
</dbReference>
<dbReference type="PANTHER" id="PTHR12213">
    <property type="entry name" value="CORRINOID ADENOSYLTRANSFERASE"/>
    <property type="match status" value="1"/>
</dbReference>
<protein>
    <recommendedName>
        <fullName evidence="4">Corrinoid adenosyltransferase</fullName>
        <ecNumber evidence="4">2.5.1.17</ecNumber>
    </recommendedName>
    <alternativeName>
        <fullName evidence="4">Cob(II)alamin adenosyltransferase</fullName>
    </alternativeName>
    <alternativeName>
        <fullName evidence="4">Cob(II)yrinic acid a,c-diamide adenosyltransferase</fullName>
    </alternativeName>
    <alternativeName>
        <fullName evidence="4">Cobinamide/cobalamin adenosyltransferase</fullName>
    </alternativeName>
</protein>
<evidence type="ECO:0000256" key="2">
    <source>
        <dbReference type="ARBA" id="ARBA00022741"/>
    </source>
</evidence>
<feature type="domain" description="Cobalamin adenosyltransferase-like" evidence="5">
    <location>
        <begin position="3"/>
        <end position="167"/>
    </location>
</feature>
<evidence type="ECO:0000256" key="1">
    <source>
        <dbReference type="ARBA" id="ARBA00022679"/>
    </source>
</evidence>
<dbReference type="InterPro" id="IPR029499">
    <property type="entry name" value="PduO-typ"/>
</dbReference>
<evidence type="ECO:0000256" key="3">
    <source>
        <dbReference type="ARBA" id="ARBA00022840"/>
    </source>
</evidence>
<evidence type="ECO:0000313" key="6">
    <source>
        <dbReference type="EMBL" id="PIY69117.1"/>
    </source>
</evidence>
<keyword evidence="3 4" id="KW-0067">ATP-binding</keyword>
<proteinExistence type="inferred from homology"/>
<evidence type="ECO:0000313" key="7">
    <source>
        <dbReference type="Proteomes" id="UP000230108"/>
    </source>
</evidence>